<dbReference type="AlphaFoldDB" id="A0AA39K3E1"/>
<dbReference type="Proteomes" id="UP001175226">
    <property type="component" value="Unassembled WGS sequence"/>
</dbReference>
<protein>
    <submittedName>
        <fullName evidence="1">Uncharacterized protein</fullName>
    </submittedName>
</protein>
<keyword evidence="2" id="KW-1185">Reference proteome</keyword>
<gene>
    <name evidence="1" type="ORF">EV421DRAFT_1770326</name>
</gene>
<organism evidence="1 2">
    <name type="scientific">Armillaria borealis</name>
    <dbReference type="NCBI Taxonomy" id="47425"/>
    <lineage>
        <taxon>Eukaryota</taxon>
        <taxon>Fungi</taxon>
        <taxon>Dikarya</taxon>
        <taxon>Basidiomycota</taxon>
        <taxon>Agaricomycotina</taxon>
        <taxon>Agaricomycetes</taxon>
        <taxon>Agaricomycetidae</taxon>
        <taxon>Agaricales</taxon>
        <taxon>Marasmiineae</taxon>
        <taxon>Physalacriaceae</taxon>
        <taxon>Armillaria</taxon>
    </lineage>
</organism>
<evidence type="ECO:0000313" key="2">
    <source>
        <dbReference type="Proteomes" id="UP001175226"/>
    </source>
</evidence>
<reference evidence="1" key="1">
    <citation type="submission" date="2023-06" db="EMBL/GenBank/DDBJ databases">
        <authorList>
            <consortium name="Lawrence Berkeley National Laboratory"/>
            <person name="Ahrendt S."/>
            <person name="Sahu N."/>
            <person name="Indic B."/>
            <person name="Wong-Bajracharya J."/>
            <person name="Merenyi Z."/>
            <person name="Ke H.-M."/>
            <person name="Monk M."/>
            <person name="Kocsube S."/>
            <person name="Drula E."/>
            <person name="Lipzen A."/>
            <person name="Balint B."/>
            <person name="Henrissat B."/>
            <person name="Andreopoulos B."/>
            <person name="Martin F.M."/>
            <person name="Harder C.B."/>
            <person name="Rigling D."/>
            <person name="Ford K.L."/>
            <person name="Foster G.D."/>
            <person name="Pangilinan J."/>
            <person name="Papanicolaou A."/>
            <person name="Barry K."/>
            <person name="LaButti K."/>
            <person name="Viragh M."/>
            <person name="Koriabine M."/>
            <person name="Yan M."/>
            <person name="Riley R."/>
            <person name="Champramary S."/>
            <person name="Plett K.L."/>
            <person name="Tsai I.J."/>
            <person name="Slot J."/>
            <person name="Sipos G."/>
            <person name="Plett J."/>
            <person name="Nagy L.G."/>
            <person name="Grigoriev I.V."/>
        </authorList>
    </citation>
    <scope>NUCLEOTIDE SEQUENCE</scope>
    <source>
        <strain evidence="1">FPL87.14</strain>
    </source>
</reference>
<proteinExistence type="predicted"/>
<accession>A0AA39K3E1</accession>
<dbReference type="EMBL" id="JAUEPT010000004">
    <property type="protein sequence ID" value="KAK0452651.1"/>
    <property type="molecule type" value="Genomic_DNA"/>
</dbReference>
<evidence type="ECO:0000313" key="1">
    <source>
        <dbReference type="EMBL" id="KAK0452651.1"/>
    </source>
</evidence>
<name>A0AA39K3E1_9AGAR</name>
<comment type="caution">
    <text evidence="1">The sequence shown here is derived from an EMBL/GenBank/DDBJ whole genome shotgun (WGS) entry which is preliminary data.</text>
</comment>
<sequence length="79" mass="8928">MSCVMWVPLGSYRDLRRSNVVRASHNAICPRHERAHLWRLIDFDIVAKTFITPEAPTDSSYAMNSQARVIGTPHSVHPG</sequence>